<protein>
    <submittedName>
        <fullName evidence="2">Cytosolic protein</fullName>
    </submittedName>
</protein>
<proteinExistence type="predicted"/>
<dbReference type="AlphaFoldDB" id="A0A2N3R6K7"/>
<organism evidence="2 3">
    <name type="scientific">Bifidobacterium pseudolongum subsp. globosum</name>
    <dbReference type="NCBI Taxonomy" id="1690"/>
    <lineage>
        <taxon>Bacteria</taxon>
        <taxon>Bacillati</taxon>
        <taxon>Actinomycetota</taxon>
        <taxon>Actinomycetes</taxon>
        <taxon>Bifidobacteriales</taxon>
        <taxon>Bifidobacteriaceae</taxon>
        <taxon>Bifidobacterium</taxon>
    </lineage>
</organism>
<feature type="compositionally biased region" description="Polar residues" evidence="1">
    <location>
        <begin position="74"/>
        <end position="85"/>
    </location>
</feature>
<dbReference type="Proteomes" id="UP000233762">
    <property type="component" value="Unassembled WGS sequence"/>
</dbReference>
<dbReference type="Pfam" id="PF05597">
    <property type="entry name" value="Phasin"/>
    <property type="match status" value="1"/>
</dbReference>
<dbReference type="EMBL" id="PCHH01000001">
    <property type="protein sequence ID" value="PKV04993.1"/>
    <property type="molecule type" value="Genomic_DNA"/>
</dbReference>
<evidence type="ECO:0000313" key="3">
    <source>
        <dbReference type="Proteomes" id="UP000233762"/>
    </source>
</evidence>
<feature type="compositionally biased region" description="Basic and acidic residues" evidence="1">
    <location>
        <begin position="64"/>
        <end position="73"/>
    </location>
</feature>
<dbReference type="InterPro" id="IPR008769">
    <property type="entry name" value="PhaF_PhaI"/>
</dbReference>
<name>A0A2N3R6K7_9BIFI</name>
<sequence length="130" mass="13633">MTDNNTSNTNTNMPDFGEGLRKIFLAGVGALAATAEKGQELVNNLVARGELTVEQGKKLNSELAHKANEKSASLKEQAQEATQTVRDAAAGIKEQVQQTVKSVVEPDDEADAAAPADNTPVDPANADSTK</sequence>
<feature type="region of interest" description="Disordered" evidence="1">
    <location>
        <begin position="64"/>
        <end position="130"/>
    </location>
</feature>
<accession>A0A2N3R6K7</accession>
<evidence type="ECO:0000313" key="2">
    <source>
        <dbReference type="EMBL" id="PKV04993.1"/>
    </source>
</evidence>
<gene>
    <name evidence="2" type="ORF">CQR50_0247</name>
</gene>
<evidence type="ECO:0000256" key="1">
    <source>
        <dbReference type="SAM" id="MobiDB-lite"/>
    </source>
</evidence>
<reference evidence="2 3" key="1">
    <citation type="submission" date="2017-10" db="EMBL/GenBank/DDBJ databases">
        <title>Bifidobacterium genomics.</title>
        <authorList>
            <person name="Lugli G.A."/>
            <person name="Milani C."/>
            <person name="Mancabelli L."/>
        </authorList>
    </citation>
    <scope>NUCLEOTIDE SEQUENCE [LARGE SCALE GENOMIC DNA]</scope>
    <source>
        <strain evidence="2 3">1520B</strain>
    </source>
</reference>
<comment type="caution">
    <text evidence="2">The sequence shown here is derived from an EMBL/GenBank/DDBJ whole genome shotgun (WGS) entry which is preliminary data.</text>
</comment>
<dbReference type="PANTHER" id="PTHR38664">
    <property type="entry name" value="SLR0058 PROTEIN"/>
    <property type="match status" value="1"/>
</dbReference>
<feature type="compositionally biased region" description="Low complexity" evidence="1">
    <location>
        <begin position="112"/>
        <end position="130"/>
    </location>
</feature>
<dbReference type="PANTHER" id="PTHR38664:SF1">
    <property type="entry name" value="SLR0058 PROTEIN"/>
    <property type="match status" value="1"/>
</dbReference>